<dbReference type="AlphaFoldDB" id="A0A2A6JJ69"/>
<reference evidence="2 3" key="1">
    <citation type="submission" date="2017-09" db="EMBL/GenBank/DDBJ databases">
        <title>Comparative genomics of rhizobia isolated from Phaseolus vulgaris in China.</title>
        <authorList>
            <person name="Tong W."/>
        </authorList>
    </citation>
    <scope>NUCLEOTIDE SEQUENCE [LARGE SCALE GENOMIC DNA]</scope>
    <source>
        <strain evidence="2 3">C5</strain>
    </source>
</reference>
<evidence type="ECO:0000256" key="1">
    <source>
        <dbReference type="SAM" id="SignalP"/>
    </source>
</evidence>
<dbReference type="RefSeq" id="WP_097610222.1">
    <property type="nucleotide sequence ID" value="NZ_NWSV01000001.1"/>
</dbReference>
<feature type="signal peptide" evidence="1">
    <location>
        <begin position="1"/>
        <end position="22"/>
    </location>
</feature>
<evidence type="ECO:0000313" key="2">
    <source>
        <dbReference type="EMBL" id="PDT06131.1"/>
    </source>
</evidence>
<sequence>MITRRSALIVFASAVFSGSVYAQDQVADDRSPGSLAFKITWLSAKSGSDELALMASYGDGDDQTKFAIELQSESHGRFRHLAGGARPTQFISELGKALEASDPSLSDAKQDTLAFDIAFLGPPTTRSPGGGFGGGPGDWYTTKIFLGEDQAEVYFNFNLVSGEAEFSIKDESYGDAVLSELSKVIW</sequence>
<dbReference type="EMBL" id="NWSV01000001">
    <property type="protein sequence ID" value="PDT06131.1"/>
    <property type="molecule type" value="Genomic_DNA"/>
</dbReference>
<gene>
    <name evidence="2" type="ORF">CO666_00450</name>
</gene>
<protein>
    <submittedName>
        <fullName evidence="2">Uncharacterized protein</fullName>
    </submittedName>
</protein>
<organism evidence="2 3">
    <name type="scientific">Rhizobium chutanense</name>
    <dbReference type="NCBI Taxonomy" id="2035448"/>
    <lineage>
        <taxon>Bacteria</taxon>
        <taxon>Pseudomonadati</taxon>
        <taxon>Pseudomonadota</taxon>
        <taxon>Alphaproteobacteria</taxon>
        <taxon>Hyphomicrobiales</taxon>
        <taxon>Rhizobiaceae</taxon>
        <taxon>Rhizobium/Agrobacterium group</taxon>
        <taxon>Rhizobium</taxon>
    </lineage>
</organism>
<proteinExistence type="predicted"/>
<keyword evidence="3" id="KW-1185">Reference proteome</keyword>
<name>A0A2A6JJ69_9HYPH</name>
<comment type="caution">
    <text evidence="2">The sequence shown here is derived from an EMBL/GenBank/DDBJ whole genome shotgun (WGS) entry which is preliminary data.</text>
</comment>
<evidence type="ECO:0000313" key="3">
    <source>
        <dbReference type="Proteomes" id="UP000220768"/>
    </source>
</evidence>
<feature type="chain" id="PRO_5012472986" evidence="1">
    <location>
        <begin position="23"/>
        <end position="186"/>
    </location>
</feature>
<accession>A0A2A6JJ69</accession>
<dbReference type="Proteomes" id="UP000220768">
    <property type="component" value="Unassembled WGS sequence"/>
</dbReference>
<keyword evidence="1" id="KW-0732">Signal</keyword>